<evidence type="ECO:0000313" key="2">
    <source>
        <dbReference type="Proteomes" id="UP001058650"/>
    </source>
</evidence>
<evidence type="ECO:0000313" key="1">
    <source>
        <dbReference type="EMBL" id="UWE04873.1"/>
    </source>
</evidence>
<dbReference type="Proteomes" id="UP001058650">
    <property type="component" value="Chromosome"/>
</dbReference>
<sequence>MRADGQQLFMLTEPFEQRKLVIFLPNQFAGYGGEQMVSKIR</sequence>
<gene>
    <name evidence="1" type="ORF">NYR52_07065</name>
</gene>
<accession>A0ABY5U5G2</accession>
<reference evidence="1" key="1">
    <citation type="submission" date="2022-08" db="EMBL/GenBank/DDBJ databases">
        <title>The complete genome sequence of the thermophilic bacterium Laceyella sacchari FBKL4.010 reveals the basis for tetramethylpyrazine biosynthesis in Moutai-flavor Daqu.</title>
        <authorList>
            <person name="Li D."/>
            <person name="Huang W."/>
            <person name="Wang C."/>
            <person name="Qiu S."/>
        </authorList>
    </citation>
    <scope>NUCLEOTIDE SEQUENCE</scope>
    <source>
        <strain evidence="1">FBKL4.014</strain>
    </source>
</reference>
<dbReference type="RefSeq" id="WP_259436577.1">
    <property type="nucleotide sequence ID" value="NZ_CP103866.1"/>
</dbReference>
<keyword evidence="2" id="KW-1185">Reference proteome</keyword>
<organism evidence="1 2">
    <name type="scientific">Laceyella sacchari</name>
    <name type="common">Thermoactinomyces thalpophilus</name>
    <dbReference type="NCBI Taxonomy" id="37482"/>
    <lineage>
        <taxon>Bacteria</taxon>
        <taxon>Bacillati</taxon>
        <taxon>Bacillota</taxon>
        <taxon>Bacilli</taxon>
        <taxon>Bacillales</taxon>
        <taxon>Thermoactinomycetaceae</taxon>
        <taxon>Laceyella</taxon>
    </lineage>
</organism>
<proteinExistence type="predicted"/>
<protein>
    <submittedName>
        <fullName evidence="1">Uncharacterized protein</fullName>
    </submittedName>
</protein>
<name>A0ABY5U5G2_LACSH</name>
<dbReference type="EMBL" id="CP103866">
    <property type="protein sequence ID" value="UWE04873.1"/>
    <property type="molecule type" value="Genomic_DNA"/>
</dbReference>